<evidence type="ECO:0000256" key="1">
    <source>
        <dbReference type="SAM" id="Coils"/>
    </source>
</evidence>
<name>Q8ECW4_SHEON</name>
<dbReference type="AlphaFoldDB" id="Q8ECW4"/>
<dbReference type="KEGG" id="son:SO_3008"/>
<dbReference type="BioCyc" id="SONE211586:G1GMP-2783-MONOMER"/>
<evidence type="ECO:0000313" key="2">
    <source>
        <dbReference type="EMBL" id="AAN56020.1"/>
    </source>
</evidence>
<dbReference type="Proteomes" id="UP000008186">
    <property type="component" value="Chromosome"/>
</dbReference>
<dbReference type="PaxDb" id="211586-SO_3008"/>
<accession>Q8ECW4</accession>
<dbReference type="PATRIC" id="fig|211586.12.peg.2903"/>
<dbReference type="OrthoDB" id="5678344at2"/>
<protein>
    <submittedName>
        <fullName evidence="2">Lambda phage uncharacterized protein</fullName>
    </submittedName>
</protein>
<gene>
    <name evidence="2" type="ordered locus">SO_3008</name>
</gene>
<evidence type="ECO:0000313" key="3">
    <source>
        <dbReference type="Proteomes" id="UP000008186"/>
    </source>
</evidence>
<dbReference type="RefSeq" id="WP_011072913.1">
    <property type="nucleotide sequence ID" value="NC_004347.2"/>
</dbReference>
<proteinExistence type="predicted"/>
<feature type="coiled-coil region" evidence="1">
    <location>
        <begin position="29"/>
        <end position="87"/>
    </location>
</feature>
<dbReference type="STRING" id="211586.SO_3008"/>
<reference evidence="2 3" key="3">
    <citation type="journal article" date="2008" name="Appl. Environ. Microbiol.">
        <title>Identification of mobile elements and pseudogenes in the Shewanella oneidensis MR-1 genome.</title>
        <authorList>
            <person name="Romine M.F."/>
            <person name="Carlson T.S."/>
            <person name="Norbeck A.D."/>
            <person name="McCue L.A."/>
            <person name="Lipton M.S."/>
        </authorList>
    </citation>
    <scope>NUCLEOTIDE SEQUENCE [LARGE SCALE GENOMIC DNA]</scope>
    <source>
        <strain evidence="3">ATCC 700550 / JCM 31522 / CIP 106686 / LMG 19005 / NCIMB 14063 / MR-1</strain>
    </source>
</reference>
<keyword evidence="3" id="KW-1185">Reference proteome</keyword>
<keyword evidence="1" id="KW-0175">Coiled coil</keyword>
<reference evidence="2 3" key="1">
    <citation type="journal article" date="2002" name="Nat. Biotechnol.">
        <title>Genome sequence of the dissimilatory metal ion-reducing bacterium Shewanella oneidensis.</title>
        <authorList>
            <person name="Heidelberg J.F."/>
            <person name="Paulsen I.T."/>
            <person name="Nelson K.E."/>
            <person name="Gaidos E.J."/>
            <person name="Nelson W.C."/>
            <person name="Read T.D."/>
            <person name="Eisen J.A."/>
            <person name="Seshadri R."/>
            <person name="Ward N."/>
            <person name="Methe B."/>
            <person name="Clayton R.A."/>
            <person name="Meyer T."/>
            <person name="Tsapin A."/>
            <person name="Scott J."/>
            <person name="Beanan M."/>
            <person name="Brinkac L."/>
            <person name="Daugherty S."/>
            <person name="DeBoy R.T."/>
            <person name="Dodson R.J."/>
            <person name="Durkin A.S."/>
            <person name="Haft D.H."/>
            <person name="Kolonay J.F."/>
            <person name="Madupu R."/>
            <person name="Peterson J.D."/>
            <person name="Umayam L.A."/>
            <person name="White O."/>
            <person name="Wolf A.M."/>
            <person name="Vamathevan J."/>
            <person name="Weidman J."/>
            <person name="Impraim M."/>
            <person name="Lee K."/>
            <person name="Berry K."/>
            <person name="Lee C."/>
            <person name="Mueller J."/>
            <person name="Khouri H."/>
            <person name="Gill J."/>
            <person name="Utterback T.R."/>
            <person name="McDonald L.A."/>
            <person name="Feldblyum T.V."/>
            <person name="Smith H.O."/>
            <person name="Venter J.C."/>
            <person name="Nealson K.H."/>
            <person name="Fraser C.M."/>
        </authorList>
    </citation>
    <scope>NUCLEOTIDE SEQUENCE [LARGE SCALE GENOMIC DNA]</scope>
    <source>
        <strain evidence="3">ATCC 700550 / JCM 31522 / CIP 106686 / LMG 19005 / NCIMB 14063 / MR-1</strain>
    </source>
</reference>
<sequence length="137" mass="15189">MITTKRRVLLDGNGSGQINVEGLGVYVPAIEHDHLKQKLMAEIQNLKDESNAYKVYLETAASLSEQLKSITADREKLAAKLTKLDELASRFIEDSEEIAEFFDVMGGRNHLALAKDIRDIADQMADLLNEQTAKGGE</sequence>
<dbReference type="EMBL" id="AE014299">
    <property type="protein sequence ID" value="AAN56020.1"/>
    <property type="molecule type" value="Genomic_DNA"/>
</dbReference>
<dbReference type="HOGENOM" id="CLU_1863800_0_0_6"/>
<reference evidence="2 3" key="2">
    <citation type="journal article" date="2005" name="Proteomics">
        <title>Global detection and characterization of hypothetical proteins in Shewanella oneidensis MR-1 using LC-MS based proteomics.</title>
        <authorList>
            <person name="Elias D.A."/>
            <person name="Monroe M.E."/>
            <person name="Marshall M.J."/>
            <person name="Romine M.F."/>
            <person name="Belieav A.S."/>
            <person name="Fredrickson J.K."/>
            <person name="Anderson G.A."/>
            <person name="Smith R.D."/>
            <person name="Lipton M.S."/>
        </authorList>
    </citation>
    <scope>NUCLEOTIDE SEQUENCE [LARGE SCALE GENOMIC DNA]</scope>
    <source>
        <strain evidence="3">ATCC 700550 / JCM 31522 / CIP 106686 / LMG 19005 / NCIMB 14063 / MR-1</strain>
    </source>
</reference>
<organism evidence="2 3">
    <name type="scientific">Shewanella oneidensis (strain ATCC 700550 / JCM 31522 / CIP 106686 / LMG 19005 / NCIMB 14063 / MR-1)</name>
    <dbReference type="NCBI Taxonomy" id="211586"/>
    <lineage>
        <taxon>Bacteria</taxon>
        <taxon>Pseudomonadati</taxon>
        <taxon>Pseudomonadota</taxon>
        <taxon>Gammaproteobacteria</taxon>
        <taxon>Alteromonadales</taxon>
        <taxon>Shewanellaceae</taxon>
        <taxon>Shewanella</taxon>
    </lineage>
</organism>
<reference evidence="2 3" key="4">
    <citation type="journal article" date="2011" name="BMC Genomics">
        <title>Genome-wide protein localization prediction strategies for gram negative bacteria.</title>
        <authorList>
            <person name="Romine M.F."/>
        </authorList>
    </citation>
    <scope>NUCLEOTIDE SEQUENCE [LARGE SCALE GENOMIC DNA]</scope>
    <source>
        <strain evidence="3">ATCC 700550 / JCM 31522 / CIP 106686 / LMG 19005 / NCIMB 14063 / MR-1</strain>
    </source>
</reference>